<dbReference type="InterPro" id="IPR018253">
    <property type="entry name" value="DnaJ_domain_CS"/>
</dbReference>
<dbReference type="SMART" id="SM00271">
    <property type="entry name" value="DnaJ"/>
    <property type="match status" value="1"/>
</dbReference>
<dbReference type="Gene3D" id="1.10.287.110">
    <property type="entry name" value="DnaJ domain"/>
    <property type="match status" value="1"/>
</dbReference>
<evidence type="ECO:0000313" key="9">
    <source>
        <dbReference type="Proteomes" id="UP000799767"/>
    </source>
</evidence>
<feature type="compositionally biased region" description="Basic and acidic residues" evidence="6">
    <location>
        <begin position="354"/>
        <end position="366"/>
    </location>
</feature>
<dbReference type="Pfam" id="PF00226">
    <property type="entry name" value="DnaJ"/>
    <property type="match status" value="1"/>
</dbReference>
<dbReference type="InterPro" id="IPR036869">
    <property type="entry name" value="J_dom_sf"/>
</dbReference>
<dbReference type="GeneID" id="54476135"/>
<dbReference type="GO" id="GO:0000390">
    <property type="term" value="P:spliceosomal complex disassembly"/>
    <property type="evidence" value="ECO:0007669"/>
    <property type="project" value="TreeGrafter"/>
</dbReference>
<feature type="compositionally biased region" description="Basic and acidic residues" evidence="6">
    <location>
        <begin position="138"/>
        <end position="167"/>
    </location>
</feature>
<evidence type="ECO:0000256" key="4">
    <source>
        <dbReference type="ARBA" id="ARBA00023186"/>
    </source>
</evidence>
<sequence>MSDTGDLKSHALNSSHDFYDLLDIQEGARENEIRRAYRKTALKYHPDKVGGDVEKLEKFHLLQIAYDVLSDPAVKELYDNARRARFAKAERDQLFEGRRKAMKEDLERRENGAAVKRKRENEAEVEFERELARLAEDGKRRRKEREEMLRREAEEIEREERREKEGEVPASTTPRSNGQATASTADVDRSVTLKLPVTEETQHINEAEIKARFERFGKVEHVVLREKKIKVDGEKHRQLYKTAILLFQSAVAAHATVSDFPRISLSEPETYNCFQAVGWAGGKEPDFIPKPTATRVEAPPPRREPNAPLAVPPATNGHGQKTPSFGSFKTAIKAQDGGPSLDEITMIRLKNAERRRMEEKIRREEAATQANAEDAA</sequence>
<feature type="compositionally biased region" description="Polar residues" evidence="6">
    <location>
        <begin position="170"/>
        <end position="184"/>
    </location>
</feature>
<dbReference type="EMBL" id="MU001632">
    <property type="protein sequence ID" value="KAF2486156.1"/>
    <property type="molecule type" value="Genomic_DNA"/>
</dbReference>
<organism evidence="8 9">
    <name type="scientific">Neohortaea acidophila</name>
    <dbReference type="NCBI Taxonomy" id="245834"/>
    <lineage>
        <taxon>Eukaryota</taxon>
        <taxon>Fungi</taxon>
        <taxon>Dikarya</taxon>
        <taxon>Ascomycota</taxon>
        <taxon>Pezizomycotina</taxon>
        <taxon>Dothideomycetes</taxon>
        <taxon>Dothideomycetidae</taxon>
        <taxon>Mycosphaerellales</taxon>
        <taxon>Teratosphaeriaceae</taxon>
        <taxon>Neohortaea</taxon>
    </lineage>
</organism>
<evidence type="ECO:0000256" key="3">
    <source>
        <dbReference type="ARBA" id="ARBA00022490"/>
    </source>
</evidence>
<keyword evidence="4" id="KW-0143">Chaperone</keyword>
<dbReference type="PANTHER" id="PTHR44313">
    <property type="entry name" value="DNAJ HOMOLOG SUBFAMILY C MEMBER 17"/>
    <property type="match status" value="1"/>
</dbReference>
<evidence type="ECO:0000256" key="5">
    <source>
        <dbReference type="ARBA" id="ARBA00023242"/>
    </source>
</evidence>
<feature type="region of interest" description="Disordered" evidence="6">
    <location>
        <begin position="138"/>
        <end position="188"/>
    </location>
</feature>
<feature type="compositionally biased region" description="Polar residues" evidence="6">
    <location>
        <begin position="317"/>
        <end position="327"/>
    </location>
</feature>
<protein>
    <recommendedName>
        <fullName evidence="7">J domain-containing protein</fullName>
    </recommendedName>
</protein>
<dbReference type="RefSeq" id="XP_033592725.1">
    <property type="nucleotide sequence ID" value="XM_033735133.1"/>
</dbReference>
<feature type="region of interest" description="Disordered" evidence="6">
    <location>
        <begin position="295"/>
        <end position="339"/>
    </location>
</feature>
<evidence type="ECO:0000256" key="6">
    <source>
        <dbReference type="SAM" id="MobiDB-lite"/>
    </source>
</evidence>
<evidence type="ECO:0000256" key="2">
    <source>
        <dbReference type="ARBA" id="ARBA00004496"/>
    </source>
</evidence>
<accession>A0A6A6Q2H7</accession>
<dbReference type="CDD" id="cd06257">
    <property type="entry name" value="DnaJ"/>
    <property type="match status" value="1"/>
</dbReference>
<evidence type="ECO:0000259" key="7">
    <source>
        <dbReference type="PROSITE" id="PS50076"/>
    </source>
</evidence>
<dbReference type="InterPro" id="IPR052094">
    <property type="entry name" value="Pre-mRNA-splicing_ERAD"/>
</dbReference>
<dbReference type="PANTHER" id="PTHR44313:SF1">
    <property type="entry name" value="DNAJ HOMOLOG SUBFAMILY C MEMBER 17"/>
    <property type="match status" value="1"/>
</dbReference>
<keyword evidence="9" id="KW-1185">Reference proteome</keyword>
<gene>
    <name evidence="8" type="ORF">BDY17DRAFT_307703</name>
</gene>
<dbReference type="AlphaFoldDB" id="A0A6A6Q2H7"/>
<reference evidence="8" key="1">
    <citation type="journal article" date="2020" name="Stud. Mycol.">
        <title>101 Dothideomycetes genomes: a test case for predicting lifestyles and emergence of pathogens.</title>
        <authorList>
            <person name="Haridas S."/>
            <person name="Albert R."/>
            <person name="Binder M."/>
            <person name="Bloem J."/>
            <person name="Labutti K."/>
            <person name="Salamov A."/>
            <person name="Andreopoulos B."/>
            <person name="Baker S."/>
            <person name="Barry K."/>
            <person name="Bills G."/>
            <person name="Bluhm B."/>
            <person name="Cannon C."/>
            <person name="Castanera R."/>
            <person name="Culley D."/>
            <person name="Daum C."/>
            <person name="Ezra D."/>
            <person name="Gonzalez J."/>
            <person name="Henrissat B."/>
            <person name="Kuo A."/>
            <person name="Liang C."/>
            <person name="Lipzen A."/>
            <person name="Lutzoni F."/>
            <person name="Magnuson J."/>
            <person name="Mondo S."/>
            <person name="Nolan M."/>
            <person name="Ohm R."/>
            <person name="Pangilinan J."/>
            <person name="Park H.-J."/>
            <person name="Ramirez L."/>
            <person name="Alfaro M."/>
            <person name="Sun H."/>
            <person name="Tritt A."/>
            <person name="Yoshinaga Y."/>
            <person name="Zwiers L.-H."/>
            <person name="Turgeon B."/>
            <person name="Goodwin S."/>
            <person name="Spatafora J."/>
            <person name="Crous P."/>
            <person name="Grigoriev I."/>
        </authorList>
    </citation>
    <scope>NUCLEOTIDE SEQUENCE</scope>
    <source>
        <strain evidence="8">CBS 113389</strain>
    </source>
</reference>
<dbReference type="Proteomes" id="UP000799767">
    <property type="component" value="Unassembled WGS sequence"/>
</dbReference>
<dbReference type="PROSITE" id="PS00636">
    <property type="entry name" value="DNAJ_1"/>
    <property type="match status" value="1"/>
</dbReference>
<dbReference type="PROSITE" id="PS50076">
    <property type="entry name" value="DNAJ_2"/>
    <property type="match status" value="1"/>
</dbReference>
<proteinExistence type="predicted"/>
<dbReference type="InterPro" id="IPR001623">
    <property type="entry name" value="DnaJ_domain"/>
</dbReference>
<dbReference type="SUPFAM" id="SSF46565">
    <property type="entry name" value="Chaperone J-domain"/>
    <property type="match status" value="1"/>
</dbReference>
<dbReference type="OrthoDB" id="376357at2759"/>
<dbReference type="PRINTS" id="PR00625">
    <property type="entry name" value="JDOMAIN"/>
</dbReference>
<comment type="subcellular location">
    <subcellularLocation>
        <location evidence="2">Cytoplasm</location>
    </subcellularLocation>
    <subcellularLocation>
        <location evidence="1">Nucleus</location>
    </subcellularLocation>
</comment>
<keyword evidence="5" id="KW-0539">Nucleus</keyword>
<feature type="domain" description="J" evidence="7">
    <location>
        <begin position="17"/>
        <end position="82"/>
    </location>
</feature>
<keyword evidence="3" id="KW-0963">Cytoplasm</keyword>
<feature type="compositionally biased region" description="Low complexity" evidence="6">
    <location>
        <begin position="367"/>
        <end position="376"/>
    </location>
</feature>
<dbReference type="GO" id="GO:0005737">
    <property type="term" value="C:cytoplasm"/>
    <property type="evidence" value="ECO:0007669"/>
    <property type="project" value="UniProtKB-SubCell"/>
</dbReference>
<dbReference type="GO" id="GO:0005681">
    <property type="term" value="C:spliceosomal complex"/>
    <property type="evidence" value="ECO:0007669"/>
    <property type="project" value="TreeGrafter"/>
</dbReference>
<evidence type="ECO:0000256" key="1">
    <source>
        <dbReference type="ARBA" id="ARBA00004123"/>
    </source>
</evidence>
<name>A0A6A6Q2H7_9PEZI</name>
<evidence type="ECO:0000313" key="8">
    <source>
        <dbReference type="EMBL" id="KAF2486156.1"/>
    </source>
</evidence>
<feature type="region of interest" description="Disordered" evidence="6">
    <location>
        <begin position="354"/>
        <end position="376"/>
    </location>
</feature>